<protein>
    <submittedName>
        <fullName evidence="1">Uncharacterized protein</fullName>
    </submittedName>
</protein>
<dbReference type="Proteomes" id="UP000062317">
    <property type="component" value="Unassembled WGS sequence"/>
</dbReference>
<evidence type="ECO:0000313" key="2">
    <source>
        <dbReference type="Proteomes" id="UP000062317"/>
    </source>
</evidence>
<dbReference type="AlphaFoldDB" id="A0A105V4E6"/>
<dbReference type="EMBL" id="LPEQ01000113">
    <property type="protein sequence ID" value="KVV40995.1"/>
    <property type="molecule type" value="Genomic_DNA"/>
</dbReference>
<keyword evidence="2" id="KW-1185">Reference proteome</keyword>
<organism evidence="1 2">
    <name type="scientific">Burkholderia territorii</name>
    <dbReference type="NCBI Taxonomy" id="1503055"/>
    <lineage>
        <taxon>Bacteria</taxon>
        <taxon>Pseudomonadati</taxon>
        <taxon>Pseudomonadota</taxon>
        <taxon>Betaproteobacteria</taxon>
        <taxon>Burkholderiales</taxon>
        <taxon>Burkholderiaceae</taxon>
        <taxon>Burkholderia</taxon>
        <taxon>Burkholderia cepacia complex</taxon>
    </lineage>
</organism>
<sequence>MRNVPPPGKKLIRDWIGMRVRTREVMRNGYVEIPAGATAEVTGIGVGLELKVDPCTCCGMRAFITRIHGNDVEPIAMGEECRHE</sequence>
<proteinExistence type="predicted"/>
<name>A0A105V4E6_9BURK</name>
<gene>
    <name evidence="1" type="ORF">WT27_13300</name>
</gene>
<reference evidence="1 2" key="1">
    <citation type="submission" date="2015-11" db="EMBL/GenBank/DDBJ databases">
        <title>Expanding the genomic diversity of Burkholderia species for the development of highly accurate diagnostics.</title>
        <authorList>
            <person name="Sahl J."/>
            <person name="Keim P."/>
            <person name="Wagner D."/>
        </authorList>
    </citation>
    <scope>NUCLEOTIDE SEQUENCE [LARGE SCALE GENOMIC DNA]</scope>
    <source>
        <strain evidence="1 2">MSMB1301WGS</strain>
    </source>
</reference>
<evidence type="ECO:0000313" key="1">
    <source>
        <dbReference type="EMBL" id="KVV40995.1"/>
    </source>
</evidence>
<accession>A0A105V4E6</accession>
<comment type="caution">
    <text evidence="1">The sequence shown here is derived from an EMBL/GenBank/DDBJ whole genome shotgun (WGS) entry which is preliminary data.</text>
</comment>